<dbReference type="PROSITE" id="PS50006">
    <property type="entry name" value="FHA_DOMAIN"/>
    <property type="match status" value="1"/>
</dbReference>
<dbReference type="InterPro" id="IPR000253">
    <property type="entry name" value="FHA_dom"/>
</dbReference>
<evidence type="ECO:0000313" key="3">
    <source>
        <dbReference type="Proteomes" id="UP000479114"/>
    </source>
</evidence>
<feature type="domain" description="FHA" evidence="1">
    <location>
        <begin position="205"/>
        <end position="254"/>
    </location>
</feature>
<dbReference type="Pfam" id="PF09860">
    <property type="entry name" value="DUF2087"/>
    <property type="match status" value="1"/>
</dbReference>
<dbReference type="InterPro" id="IPR018656">
    <property type="entry name" value="DUF2087"/>
</dbReference>
<accession>A0A6C0NXR1</accession>
<reference evidence="2 3" key="1">
    <citation type="submission" date="2020-02" db="EMBL/GenBank/DDBJ databases">
        <title>Paenibacillus sp. nov., isolated from rhizosphere soil of tomato.</title>
        <authorList>
            <person name="Weon H.-Y."/>
            <person name="Lee S.A."/>
        </authorList>
    </citation>
    <scope>NUCLEOTIDE SEQUENCE [LARGE SCALE GENOMIC DNA]</scope>
    <source>
        <strain evidence="2 3">14171R-81</strain>
    </source>
</reference>
<dbReference type="EMBL" id="CP048286">
    <property type="protein sequence ID" value="QHW31035.1"/>
    <property type="molecule type" value="Genomic_DNA"/>
</dbReference>
<gene>
    <name evidence="2" type="ORF">GZH47_09320</name>
</gene>
<sequence length="254" mass="28630">MEVSESLHGASVAEVKRGYTYHGETDTYYCLVCGESFEEGIIYNVNDRLMEAHKAVERHIGAVHGSMLDVLLELDKKTTGLTDLQKQLIGLFASGKTDAETLELTGGGSASTIRNHRFALKERAKQAKLFLAIIELMDGGLDQAARAVPVRRNTVIADERYALTPEEYKALLDKYLPQGLEGPLNGLPRKEKRRIALLRHIATVFKKGRKYKEAEVDELLLRFLPEDHETLRHQMVDYGFLLREESGNGYRLNI</sequence>
<dbReference type="KEGG" id="prz:GZH47_09320"/>
<dbReference type="AlphaFoldDB" id="A0A6C0NXR1"/>
<dbReference type="Proteomes" id="UP000479114">
    <property type="component" value="Chromosome"/>
</dbReference>
<proteinExistence type="predicted"/>
<organism evidence="2 3">
    <name type="scientific">Paenibacillus rhizovicinus</name>
    <dbReference type="NCBI Taxonomy" id="2704463"/>
    <lineage>
        <taxon>Bacteria</taxon>
        <taxon>Bacillati</taxon>
        <taxon>Bacillota</taxon>
        <taxon>Bacilli</taxon>
        <taxon>Bacillales</taxon>
        <taxon>Paenibacillaceae</taxon>
        <taxon>Paenibacillus</taxon>
    </lineage>
</organism>
<keyword evidence="3" id="KW-1185">Reference proteome</keyword>
<evidence type="ECO:0000259" key="1">
    <source>
        <dbReference type="PROSITE" id="PS50006"/>
    </source>
</evidence>
<name>A0A6C0NXR1_9BACL</name>
<protein>
    <submittedName>
        <fullName evidence="2">DUF2087 domain-containing protein</fullName>
    </submittedName>
</protein>
<evidence type="ECO:0000313" key="2">
    <source>
        <dbReference type="EMBL" id="QHW31035.1"/>
    </source>
</evidence>